<dbReference type="AlphaFoldDB" id="D2TZJ4"/>
<reference evidence="4" key="1">
    <citation type="journal article" date="2010" name="Insect Mol. Biol.">
        <title>The draft genome sequence of Arsenophonus nasoniae, son-killer bacterium of Nasonia vitripennis, reveals genes associated with virulence and symbiosis.</title>
        <authorList>
            <person name="Wilkes T."/>
            <person name="Darby A.C."/>
            <person name="Choi J."/>
            <person name="Colborne J.K."/>
            <person name="Werren J.H."/>
            <person name="Hurst G.D.D."/>
        </authorList>
    </citation>
    <scope>NUCLEOTIDE SEQUENCE</scope>
</reference>
<dbReference type="PANTHER" id="PTHR10046">
    <property type="entry name" value="ATP DEPENDENT LON PROTEASE FAMILY MEMBER"/>
    <property type="match status" value="1"/>
</dbReference>
<dbReference type="InterPro" id="IPR027417">
    <property type="entry name" value="P-loop_NTPase"/>
</dbReference>
<comment type="catalytic activity">
    <reaction evidence="2">
        <text>Hydrolysis of proteins in presence of ATP.</text>
        <dbReference type="EC" id="3.4.21.53"/>
    </reaction>
</comment>
<gene>
    <name evidence="4" type="ORF">ARN_16120</name>
</gene>
<dbReference type="Gene3D" id="3.40.50.300">
    <property type="entry name" value="P-loop containing nucleotide triphosphate hydrolases"/>
    <property type="match status" value="1"/>
</dbReference>
<dbReference type="GO" id="GO:0004252">
    <property type="term" value="F:serine-type endopeptidase activity"/>
    <property type="evidence" value="ECO:0007669"/>
    <property type="project" value="UniProtKB-UniRule"/>
</dbReference>
<feature type="domain" description="Lon proteolytic" evidence="3">
    <location>
        <begin position="345"/>
        <end position="542"/>
    </location>
</feature>
<dbReference type="PRINTS" id="PR00830">
    <property type="entry name" value="ENDOLAPTASE"/>
</dbReference>
<comment type="similarity">
    <text evidence="2">Belongs to the peptidase S16 family.</text>
</comment>
<evidence type="ECO:0000256" key="1">
    <source>
        <dbReference type="ARBA" id="ARBA00022670"/>
    </source>
</evidence>
<dbReference type="EMBL" id="FN545192">
    <property type="protein sequence ID" value="CBA73080.1"/>
    <property type="molecule type" value="Genomic_DNA"/>
</dbReference>
<dbReference type="GO" id="GO:0005524">
    <property type="term" value="F:ATP binding"/>
    <property type="evidence" value="ECO:0007669"/>
    <property type="project" value="InterPro"/>
</dbReference>
<organism evidence="4">
    <name type="scientific">Arsenophonus nasoniae</name>
    <name type="common">son-killer infecting Nasonia vitripennis</name>
    <dbReference type="NCBI Taxonomy" id="638"/>
    <lineage>
        <taxon>Bacteria</taxon>
        <taxon>Pseudomonadati</taxon>
        <taxon>Pseudomonadota</taxon>
        <taxon>Gammaproteobacteria</taxon>
        <taxon>Enterobacterales</taxon>
        <taxon>Morganellaceae</taxon>
        <taxon>Arsenophonus</taxon>
    </lineage>
</organism>
<protein>
    <recommendedName>
        <fullName evidence="2">endopeptidase La</fullName>
        <ecNumber evidence="2">3.4.21.53</ecNumber>
    </recommendedName>
</protein>
<evidence type="ECO:0000259" key="3">
    <source>
        <dbReference type="PROSITE" id="PS51786"/>
    </source>
</evidence>
<feature type="active site" evidence="2">
    <location>
        <position position="480"/>
    </location>
</feature>
<dbReference type="InterPro" id="IPR041699">
    <property type="entry name" value="AAA_32"/>
</dbReference>
<dbReference type="InterPro" id="IPR014721">
    <property type="entry name" value="Ribsml_uS5_D2-typ_fold_subgr"/>
</dbReference>
<dbReference type="MEROPS" id="S16.A10"/>
<sequence>MKNSVISNELIWQNLAPDYEPYLNLFASADKLDNATLASIQPRLYNSLERFLSTSTYSPFAVIRAVECHSYLSELAKCIKNITPSSVPINGDYQQSNGRFHWQESTKGVFTPCHSVYFCNWIEMPQLFGSVHQQQNSVHIEPGLLHKINGGVLLLSVGALLAQPLMWQRLKQMIMQKRFEWLPANDNQFLPYPIDSMPLDIKLILVGDDFSLEQLQAKEPELFAQATYGEYEFELNFEHSGQLSLWMQFVKQIITDYQLPALTADAWPIFITQAIRYTEDKSTLPLDIIWLTRCLTEANQFQQDNQLTAKSFQTAIRQRQWQHSYRAIRNLDDILQKQVFIKTEGEMIGQINGLSVMQYPGHPELIGEPSRITCVAHFGDGEFTDVERKAELGGNIHAKGMMIMQAYLNYELKLEQPQPFSVSIVFEQSYNEVDGDSASLAELCALISALSLQPIDQQIAVTGAVDQFGYVQPIGGINQKIESFFDVCFQRELTGQQGVIIPMANIRHLCLKADLIEAVKSGVFHIWPVEHVSEAISILTKHAYYKQQYDTNNLHLLALIQERITQVNNQERPKFMGLLKWLN</sequence>
<dbReference type="GO" id="GO:0030163">
    <property type="term" value="P:protein catabolic process"/>
    <property type="evidence" value="ECO:0007669"/>
    <property type="project" value="InterPro"/>
</dbReference>
<proteinExistence type="inferred from homology"/>
<keyword evidence="1 2" id="KW-0645">Protease</keyword>
<evidence type="ECO:0000313" key="4">
    <source>
        <dbReference type="EMBL" id="CBA73080.1"/>
    </source>
</evidence>
<dbReference type="InterPro" id="IPR008269">
    <property type="entry name" value="Lon_proteolytic"/>
</dbReference>
<dbReference type="Pfam" id="PF13654">
    <property type="entry name" value="AAA_32"/>
    <property type="match status" value="1"/>
</dbReference>
<keyword evidence="2" id="KW-0720">Serine protease</keyword>
<dbReference type="Pfam" id="PF05362">
    <property type="entry name" value="Lon_C"/>
    <property type="match status" value="1"/>
</dbReference>
<name>D2TZJ4_9GAMM</name>
<dbReference type="Gene3D" id="3.30.230.10">
    <property type="match status" value="1"/>
</dbReference>
<keyword evidence="2" id="KW-0378">Hydrolase</keyword>
<dbReference type="InterPro" id="IPR020568">
    <property type="entry name" value="Ribosomal_Su5_D2-typ_SF"/>
</dbReference>
<dbReference type="GO" id="GO:0004176">
    <property type="term" value="F:ATP-dependent peptidase activity"/>
    <property type="evidence" value="ECO:0007669"/>
    <property type="project" value="UniProtKB-UniRule"/>
</dbReference>
<dbReference type="GO" id="GO:0006508">
    <property type="term" value="P:proteolysis"/>
    <property type="evidence" value="ECO:0007669"/>
    <property type="project" value="UniProtKB-KW"/>
</dbReference>
<dbReference type="PROSITE" id="PS51786">
    <property type="entry name" value="LON_PROTEOLYTIC"/>
    <property type="match status" value="1"/>
</dbReference>
<dbReference type="SUPFAM" id="SSF54211">
    <property type="entry name" value="Ribosomal protein S5 domain 2-like"/>
    <property type="match status" value="1"/>
</dbReference>
<dbReference type="InterPro" id="IPR027065">
    <property type="entry name" value="Lon_Prtase"/>
</dbReference>
<accession>D2TZJ4</accession>
<feature type="active site" evidence="2">
    <location>
        <position position="437"/>
    </location>
</feature>
<dbReference type="EC" id="3.4.21.53" evidence="2"/>
<evidence type="ECO:0000256" key="2">
    <source>
        <dbReference type="PROSITE-ProRule" id="PRU01122"/>
    </source>
</evidence>